<dbReference type="PANTHER" id="PTHR43272">
    <property type="entry name" value="LONG-CHAIN-FATTY-ACID--COA LIGASE"/>
    <property type="match status" value="1"/>
</dbReference>
<evidence type="ECO:0000256" key="1">
    <source>
        <dbReference type="ARBA" id="ARBA00022598"/>
    </source>
</evidence>
<name>A0A1A9VXE4_GLOAU</name>
<keyword evidence="2" id="KW-0276">Fatty acid metabolism</keyword>
<evidence type="ECO:0000256" key="4">
    <source>
        <dbReference type="ARBA" id="ARBA00026121"/>
    </source>
</evidence>
<reference evidence="6" key="1">
    <citation type="submission" date="2020-05" db="UniProtKB">
        <authorList>
            <consortium name="EnsemblMetazoa"/>
        </authorList>
    </citation>
    <scope>IDENTIFICATION</scope>
    <source>
        <strain evidence="6">TTRI</strain>
    </source>
</reference>
<feature type="domain" description="AMP-dependent synthetase/ligase" evidence="5">
    <location>
        <begin position="237"/>
        <end position="623"/>
    </location>
</feature>
<accession>A0A1A9VXE4</accession>
<dbReference type="GO" id="GO:0016020">
    <property type="term" value="C:membrane"/>
    <property type="evidence" value="ECO:0007669"/>
    <property type="project" value="TreeGrafter"/>
</dbReference>
<evidence type="ECO:0000256" key="2">
    <source>
        <dbReference type="ARBA" id="ARBA00022832"/>
    </source>
</evidence>
<protein>
    <recommendedName>
        <fullName evidence="4">long-chain-fatty-acid--CoA ligase</fullName>
        <ecNumber evidence="4">6.2.1.3</ecNumber>
    </recommendedName>
</protein>
<dbReference type="InterPro" id="IPR020845">
    <property type="entry name" value="AMP-binding_CS"/>
</dbReference>
<dbReference type="InterPro" id="IPR000873">
    <property type="entry name" value="AMP-dep_synth/lig_dom"/>
</dbReference>
<dbReference type="GO" id="GO:0004467">
    <property type="term" value="F:long-chain fatty acid-CoA ligase activity"/>
    <property type="evidence" value="ECO:0007669"/>
    <property type="project" value="UniProtKB-EC"/>
</dbReference>
<dbReference type="Pfam" id="PF00501">
    <property type="entry name" value="AMP-binding"/>
    <property type="match status" value="1"/>
</dbReference>
<dbReference type="PROSITE" id="PS00455">
    <property type="entry name" value="AMP_BINDING"/>
    <property type="match status" value="1"/>
</dbReference>
<proteinExistence type="predicted"/>
<dbReference type="VEuPathDB" id="VectorBase:GAUT050672"/>
<evidence type="ECO:0000313" key="7">
    <source>
        <dbReference type="Proteomes" id="UP000078200"/>
    </source>
</evidence>
<keyword evidence="7" id="KW-1185">Reference proteome</keyword>
<dbReference type="AlphaFoldDB" id="A0A1A9VXE4"/>
<dbReference type="Proteomes" id="UP000078200">
    <property type="component" value="Unassembled WGS sequence"/>
</dbReference>
<dbReference type="InterPro" id="IPR042099">
    <property type="entry name" value="ANL_N_sf"/>
</dbReference>
<evidence type="ECO:0000259" key="5">
    <source>
        <dbReference type="Pfam" id="PF00501"/>
    </source>
</evidence>
<dbReference type="PANTHER" id="PTHR43272:SF32">
    <property type="entry name" value="AMP-DEPENDENT SYNTHETASE_LIGASE DOMAIN-CONTAINING PROTEIN"/>
    <property type="match status" value="1"/>
</dbReference>
<dbReference type="EC" id="6.2.1.3" evidence="4"/>
<sequence>MTKETVQEDGWLRTGDWGYLDEQNNLVLNGRIKELIVTSGGENIPALRMEGLLKKQLPCISEYEGVTAYFESEKADHFISNKCEHFKLLRTEWDLYNDMPLDDLGLGTTLWLNSLGLNYKKLSEILGDSKLKTKDYERLLNALETGLTEMNAQALSNAQRIQYFTVLPKDFSVESGELEYAQDHDLVLKCEPDQYSVMSSVRAAVRYTSSRIQDAVKLRLGKEDLTLYKIQTIPEVFEQACKVHGDMRALAFKSVGTSNDWCYITYNEYSQKVDKAVLLLLRSGIRPRTTVAILSSNCPEWLYIEMAAFKIGAVAMGIYPTSSTEAVHYKLKISEAFVCAVDTIDQMAKVHEAALHLPDLKAIIVLGDAFEYTRRQNLSYYHWSDLRDTQFTKDLEEKFLEYRKAVYANECAILVFTSGTSGMPKGVLLSHDNVITSVKKVLNFAKLDNSNLVSYLPLNHVAAQMFEAFLGLMTGSCLHFADSEALKGTLIDTLIHIKPAMIFGVPRIFEKIRDQILYEKKKSHQDIDSIKTTLGFENLKMLIVGAASSDPELKRFYLDIEMPLMDAFGLSETSGGVTFNKELNNFQTVGKPIPGLEIKINKPDKQGQGEIFLRGRSVFMGYLNNENKTQETIQADGWLRTGDLGYLDPNGCLVLKGRIKDILVTSGGENIPPLRIEQIIKKELPCVSNAVVVGDGRKYLTVLLTFKTFVDAHSDIPLDDLSPEAVDWFKRLGFDFKYLSEILNVAKLLQTSIYGKIIQALESGLKKANDQALCNSQKVQYFTVLPSDFSVPTGELGPTLKVKRNVVVEKNKILIDEMYSENASNKFAV</sequence>
<dbReference type="EnsemblMetazoa" id="GAUT050672-RA">
    <property type="protein sequence ID" value="GAUT050672-PA"/>
    <property type="gene ID" value="GAUT050672"/>
</dbReference>
<organism evidence="6 7">
    <name type="scientific">Glossina austeni</name>
    <name type="common">Savannah tsetse fly</name>
    <dbReference type="NCBI Taxonomy" id="7395"/>
    <lineage>
        <taxon>Eukaryota</taxon>
        <taxon>Metazoa</taxon>
        <taxon>Ecdysozoa</taxon>
        <taxon>Arthropoda</taxon>
        <taxon>Hexapoda</taxon>
        <taxon>Insecta</taxon>
        <taxon>Pterygota</taxon>
        <taxon>Neoptera</taxon>
        <taxon>Endopterygota</taxon>
        <taxon>Diptera</taxon>
        <taxon>Brachycera</taxon>
        <taxon>Muscomorpha</taxon>
        <taxon>Hippoboscoidea</taxon>
        <taxon>Glossinidae</taxon>
        <taxon>Glossina</taxon>
    </lineage>
</organism>
<evidence type="ECO:0000256" key="3">
    <source>
        <dbReference type="ARBA" id="ARBA00023098"/>
    </source>
</evidence>
<evidence type="ECO:0000313" key="6">
    <source>
        <dbReference type="EnsemblMetazoa" id="GAUT050672-PA"/>
    </source>
</evidence>
<dbReference type="Gene3D" id="3.40.50.12780">
    <property type="entry name" value="N-terminal domain of ligase-like"/>
    <property type="match status" value="2"/>
</dbReference>
<keyword evidence="1" id="KW-0436">Ligase</keyword>
<dbReference type="SUPFAM" id="SSF56801">
    <property type="entry name" value="Acetyl-CoA synthetase-like"/>
    <property type="match status" value="2"/>
</dbReference>
<dbReference type="GO" id="GO:0005783">
    <property type="term" value="C:endoplasmic reticulum"/>
    <property type="evidence" value="ECO:0007669"/>
    <property type="project" value="TreeGrafter"/>
</dbReference>
<dbReference type="STRING" id="7395.A0A1A9VXE4"/>
<dbReference type="Pfam" id="PF23562">
    <property type="entry name" value="AMP-binding_C_3"/>
    <property type="match status" value="1"/>
</dbReference>
<keyword evidence="3" id="KW-0443">Lipid metabolism</keyword>